<keyword evidence="2" id="KW-1185">Reference proteome</keyword>
<dbReference type="KEGG" id="ebm:SG0102_08290"/>
<dbReference type="SUPFAM" id="SSF56784">
    <property type="entry name" value="HAD-like"/>
    <property type="match status" value="1"/>
</dbReference>
<dbReference type="Proteomes" id="UP000268059">
    <property type="component" value="Chromosome"/>
</dbReference>
<name>A0A3G9JBZ5_9FIRM</name>
<dbReference type="GO" id="GO:0000287">
    <property type="term" value="F:magnesium ion binding"/>
    <property type="evidence" value="ECO:0007669"/>
    <property type="project" value="TreeGrafter"/>
</dbReference>
<dbReference type="Gene3D" id="3.40.50.1000">
    <property type="entry name" value="HAD superfamily/HAD-like"/>
    <property type="match status" value="1"/>
</dbReference>
<dbReference type="RefSeq" id="WP_125118802.1">
    <property type="nucleotide sequence ID" value="NZ_AP019309.1"/>
</dbReference>
<dbReference type="NCBIfam" id="TIGR01484">
    <property type="entry name" value="HAD-SF-IIB"/>
    <property type="match status" value="1"/>
</dbReference>
<dbReference type="InterPro" id="IPR023214">
    <property type="entry name" value="HAD_sf"/>
</dbReference>
<dbReference type="NCBIfam" id="TIGR00099">
    <property type="entry name" value="Cof-subfamily"/>
    <property type="match status" value="1"/>
</dbReference>
<dbReference type="PANTHER" id="PTHR10000:SF8">
    <property type="entry name" value="HAD SUPERFAMILY HYDROLASE-LIKE, TYPE 3"/>
    <property type="match status" value="1"/>
</dbReference>
<dbReference type="SFLD" id="SFLDS00003">
    <property type="entry name" value="Haloacid_Dehalogenase"/>
    <property type="match status" value="1"/>
</dbReference>
<dbReference type="Gene3D" id="3.30.1240.10">
    <property type="match status" value="1"/>
</dbReference>
<dbReference type="EMBL" id="AP019309">
    <property type="protein sequence ID" value="BBH25895.1"/>
    <property type="molecule type" value="Genomic_DNA"/>
</dbReference>
<dbReference type="InParanoid" id="A0A3G9JBZ5"/>
<dbReference type="InterPro" id="IPR000150">
    <property type="entry name" value="Cof"/>
</dbReference>
<organism evidence="1 2">
    <name type="scientific">Intestinibaculum porci</name>
    <dbReference type="NCBI Taxonomy" id="2487118"/>
    <lineage>
        <taxon>Bacteria</taxon>
        <taxon>Bacillati</taxon>
        <taxon>Bacillota</taxon>
        <taxon>Erysipelotrichia</taxon>
        <taxon>Erysipelotrichales</taxon>
        <taxon>Erysipelotrichaceae</taxon>
        <taxon>Intestinibaculum</taxon>
    </lineage>
</organism>
<sequence length="266" mass="29381">MKTVVFSDIDGTLLHSDHQMSVATKEAILSLQAKDIPFVIVSARSPSGIYPILKKNDFTCAIIAYSGGLILNEAHEVIASQGFSASQAKAMIGFMHQQGFDLTANIYSGDDWIVEKRDERVLREEHIVEAKARVASFNELSDDMSVNKILCMCNPDYTNDIEKALKERFKDVVISKSSDILIEINALGITKAHAVEVLCDYYHCPIDQAIAFGDNYNDLSMLEAVGHPYLMANAPQALLEKLPTHTLSNDDDGLVYALKQLQLIDG</sequence>
<dbReference type="OrthoDB" id="9814970at2"/>
<protein>
    <submittedName>
        <fullName evidence="1">Haloacid dehalogenase</fullName>
    </submittedName>
</protein>
<accession>A0A3G9JBZ5</accession>
<dbReference type="InterPro" id="IPR036412">
    <property type="entry name" value="HAD-like_sf"/>
</dbReference>
<dbReference type="GO" id="GO:0016791">
    <property type="term" value="F:phosphatase activity"/>
    <property type="evidence" value="ECO:0007669"/>
    <property type="project" value="TreeGrafter"/>
</dbReference>
<dbReference type="PANTHER" id="PTHR10000">
    <property type="entry name" value="PHOSPHOSERINE PHOSPHATASE"/>
    <property type="match status" value="1"/>
</dbReference>
<dbReference type="InterPro" id="IPR006379">
    <property type="entry name" value="HAD-SF_hydro_IIB"/>
</dbReference>
<evidence type="ECO:0000313" key="1">
    <source>
        <dbReference type="EMBL" id="BBH25895.1"/>
    </source>
</evidence>
<dbReference type="Pfam" id="PF08282">
    <property type="entry name" value="Hydrolase_3"/>
    <property type="match status" value="1"/>
</dbReference>
<gene>
    <name evidence="1" type="ORF">SG0102_08290</name>
</gene>
<evidence type="ECO:0000313" key="2">
    <source>
        <dbReference type="Proteomes" id="UP000268059"/>
    </source>
</evidence>
<dbReference type="GO" id="GO:0005829">
    <property type="term" value="C:cytosol"/>
    <property type="evidence" value="ECO:0007669"/>
    <property type="project" value="TreeGrafter"/>
</dbReference>
<dbReference type="AlphaFoldDB" id="A0A3G9JBZ5"/>
<reference evidence="1 2" key="1">
    <citation type="submission" date="2018-11" db="EMBL/GenBank/DDBJ databases">
        <title>Novel Erysipelotrichaceae bacterium isolated from small intestine of a swine.</title>
        <authorList>
            <person name="Kim J.S."/>
            <person name="Choe H."/>
            <person name="Lee Y.R."/>
            <person name="Kim K.M."/>
            <person name="Park D.S."/>
        </authorList>
    </citation>
    <scope>NUCLEOTIDE SEQUENCE [LARGE SCALE GENOMIC DNA]</scope>
    <source>
        <strain evidence="1 2">SG0102</strain>
    </source>
</reference>
<proteinExistence type="predicted"/>
<dbReference type="PROSITE" id="PS01229">
    <property type="entry name" value="COF_2"/>
    <property type="match status" value="1"/>
</dbReference>
<dbReference type="CDD" id="cd07516">
    <property type="entry name" value="HAD_Pase"/>
    <property type="match status" value="1"/>
</dbReference>
<dbReference type="SFLD" id="SFLDG01140">
    <property type="entry name" value="C2.B:_Phosphomannomutase_and_P"/>
    <property type="match status" value="1"/>
</dbReference>